<evidence type="ECO:0000313" key="1">
    <source>
        <dbReference type="EMBL" id="KID56853.1"/>
    </source>
</evidence>
<proteinExistence type="predicted"/>
<dbReference type="AlphaFoldDB" id="A0A0C1MQF2"/>
<evidence type="ECO:0008006" key="3">
    <source>
        <dbReference type="Google" id="ProtNLM"/>
    </source>
</evidence>
<sequence>MFVNTQHTVNTLGVNQLVEYANGRFSLAYGSQEITAEDIENALLATPETDIQTTLLNWFETASTNVNNTIAGYVAKLELTQAEIDTSPLLGIAADLMRYELCNNDADEGLMVRRKNAMQELGKIEAGTIQIKTPSPVASGPIQTKPVSSNFDWARY</sequence>
<name>A0A0C1MQF2_9GAMM</name>
<dbReference type="Proteomes" id="UP000031327">
    <property type="component" value="Unassembled WGS sequence"/>
</dbReference>
<evidence type="ECO:0000313" key="2">
    <source>
        <dbReference type="Proteomes" id="UP000031327"/>
    </source>
</evidence>
<accession>A0A0C1MQF2</accession>
<dbReference type="RefSeq" id="WP_039609917.1">
    <property type="nucleotide sequence ID" value="NZ_JWIC01000006.1"/>
</dbReference>
<dbReference type="Pfam" id="PF07030">
    <property type="entry name" value="Phage_Mu_Gp36"/>
    <property type="match status" value="1"/>
</dbReference>
<protein>
    <recommendedName>
        <fullName evidence="3">DUF1320 domain-containing protein</fullName>
    </recommendedName>
</protein>
<gene>
    <name evidence="1" type="ORF">JF50_13225</name>
</gene>
<dbReference type="OrthoDB" id="6310455at2"/>
<reference evidence="1 2" key="1">
    <citation type="submission" date="2014-12" db="EMBL/GenBank/DDBJ databases">
        <title>Draft Genome Sequence of Pseudoalteromonas luteoviolacea HI1.</title>
        <authorList>
            <person name="Asahina A.Y."/>
            <person name="Hadfield M.G."/>
        </authorList>
    </citation>
    <scope>NUCLEOTIDE SEQUENCE [LARGE SCALE GENOMIC DNA]</scope>
    <source>
        <strain evidence="1 2">HI1</strain>
    </source>
</reference>
<comment type="caution">
    <text evidence="1">The sequence shown here is derived from an EMBL/GenBank/DDBJ whole genome shotgun (WGS) entry which is preliminary data.</text>
</comment>
<organism evidence="1 2">
    <name type="scientific">Pseudoalteromonas luteoviolacea</name>
    <dbReference type="NCBI Taxonomy" id="43657"/>
    <lineage>
        <taxon>Bacteria</taxon>
        <taxon>Pseudomonadati</taxon>
        <taxon>Pseudomonadota</taxon>
        <taxon>Gammaproteobacteria</taxon>
        <taxon>Alteromonadales</taxon>
        <taxon>Pseudoalteromonadaceae</taxon>
        <taxon>Pseudoalteromonas</taxon>
    </lineage>
</organism>
<dbReference type="InterPro" id="IPR009752">
    <property type="entry name" value="Phage_Mu_GpJ"/>
</dbReference>
<dbReference type="EMBL" id="JWIC01000006">
    <property type="protein sequence ID" value="KID56853.1"/>
    <property type="molecule type" value="Genomic_DNA"/>
</dbReference>